<comment type="caution">
    <text evidence="2">The sequence shown here is derived from an EMBL/GenBank/DDBJ whole genome shotgun (WGS) entry which is preliminary data.</text>
</comment>
<organism evidence="2 3">
    <name type="scientific">Trinickia terrae</name>
    <dbReference type="NCBI Taxonomy" id="2571161"/>
    <lineage>
        <taxon>Bacteria</taxon>
        <taxon>Pseudomonadati</taxon>
        <taxon>Pseudomonadota</taxon>
        <taxon>Betaproteobacteria</taxon>
        <taxon>Burkholderiales</taxon>
        <taxon>Burkholderiaceae</taxon>
        <taxon>Trinickia</taxon>
    </lineage>
</organism>
<dbReference type="CDD" id="cd05233">
    <property type="entry name" value="SDR_c"/>
    <property type="match status" value="1"/>
</dbReference>
<evidence type="ECO:0000313" key="3">
    <source>
        <dbReference type="Proteomes" id="UP000305539"/>
    </source>
</evidence>
<protein>
    <submittedName>
        <fullName evidence="2">SDR family oxidoreductase</fullName>
    </submittedName>
</protein>
<dbReference type="Proteomes" id="UP000305539">
    <property type="component" value="Unassembled WGS sequence"/>
</dbReference>
<dbReference type="Pfam" id="PF13561">
    <property type="entry name" value="adh_short_C2"/>
    <property type="match status" value="1"/>
</dbReference>
<keyword evidence="3" id="KW-1185">Reference proteome</keyword>
<dbReference type="InterPro" id="IPR050259">
    <property type="entry name" value="SDR"/>
</dbReference>
<sequence length="251" mass="26754">MKKVALITGAARGIGQAFAQRLARDGFVIALLDRLDCQDTAELVREAGSEAHIFLADLSEKADIDRVAADVHSRLGGIDVLVNNAGILPNKSFDEITVEDYRLLMAINLDAPFWLTHALVGNMRAKGWGRVINIASNTFGAPIKDFTHYIASKMGLIGLTRALASELGVSGITVNAVAPGLTKTPWMLAPGRRGPGGLSYEDESKLVVSMQSIPRAQTPEDLVGVVSFLSSKDADFISGQTIVVDGGLIRV</sequence>
<name>A0A4U1HN10_9BURK</name>
<dbReference type="PANTHER" id="PTHR42879">
    <property type="entry name" value="3-OXOACYL-(ACYL-CARRIER-PROTEIN) REDUCTASE"/>
    <property type="match status" value="1"/>
</dbReference>
<dbReference type="PRINTS" id="PR00081">
    <property type="entry name" value="GDHRDH"/>
</dbReference>
<dbReference type="Gene3D" id="3.40.50.720">
    <property type="entry name" value="NAD(P)-binding Rossmann-like Domain"/>
    <property type="match status" value="1"/>
</dbReference>
<reference evidence="2 3" key="1">
    <citation type="submission" date="2019-04" db="EMBL/GenBank/DDBJ databases">
        <title>Trinickia sp. 7GSK02, isolated from subtropical forest soil.</title>
        <authorList>
            <person name="Gao Z.-H."/>
            <person name="Qiu L.-H."/>
        </authorList>
    </citation>
    <scope>NUCLEOTIDE SEQUENCE [LARGE SCALE GENOMIC DNA]</scope>
    <source>
        <strain evidence="2 3">7GSK02</strain>
    </source>
</reference>
<dbReference type="RefSeq" id="WP_136898602.1">
    <property type="nucleotide sequence ID" value="NZ_SWJE01000021.1"/>
</dbReference>
<dbReference type="PRINTS" id="PR00080">
    <property type="entry name" value="SDRFAMILY"/>
</dbReference>
<accession>A0A4U1HN10</accession>
<dbReference type="InterPro" id="IPR036291">
    <property type="entry name" value="NAD(P)-bd_dom_sf"/>
</dbReference>
<dbReference type="FunFam" id="3.40.50.720:FF:000084">
    <property type="entry name" value="Short-chain dehydrogenase reductase"/>
    <property type="match status" value="1"/>
</dbReference>
<dbReference type="SUPFAM" id="SSF51735">
    <property type="entry name" value="NAD(P)-binding Rossmann-fold domains"/>
    <property type="match status" value="1"/>
</dbReference>
<comment type="similarity">
    <text evidence="1">Belongs to the short-chain dehydrogenases/reductases (SDR) family.</text>
</comment>
<evidence type="ECO:0000313" key="2">
    <source>
        <dbReference type="EMBL" id="TKC80166.1"/>
    </source>
</evidence>
<dbReference type="InterPro" id="IPR002347">
    <property type="entry name" value="SDR_fam"/>
</dbReference>
<evidence type="ECO:0000256" key="1">
    <source>
        <dbReference type="ARBA" id="ARBA00006484"/>
    </source>
</evidence>
<proteinExistence type="inferred from homology"/>
<dbReference type="AlphaFoldDB" id="A0A4U1HN10"/>
<dbReference type="OrthoDB" id="196630at2"/>
<gene>
    <name evidence="2" type="ORF">FAZ69_29350</name>
</gene>
<dbReference type="EMBL" id="SWJE01000021">
    <property type="protein sequence ID" value="TKC80166.1"/>
    <property type="molecule type" value="Genomic_DNA"/>
</dbReference>